<dbReference type="PANTHER" id="PTHR24121">
    <property type="entry name" value="NO MECHANORECEPTOR POTENTIAL C, ISOFORM D-RELATED"/>
    <property type="match status" value="1"/>
</dbReference>
<dbReference type="Pfam" id="PF12796">
    <property type="entry name" value="Ank_2"/>
    <property type="match status" value="3"/>
</dbReference>
<dbReference type="SUPFAM" id="SSF48403">
    <property type="entry name" value="Ankyrin repeat"/>
    <property type="match status" value="1"/>
</dbReference>
<dbReference type="EMBL" id="JADFTS010000002">
    <property type="protein sequence ID" value="KAF9623102.1"/>
    <property type="molecule type" value="Genomic_DNA"/>
</dbReference>
<keyword evidence="3" id="KW-1185">Reference proteome</keyword>
<evidence type="ECO:0000256" key="1">
    <source>
        <dbReference type="PROSITE-ProRule" id="PRU00023"/>
    </source>
</evidence>
<dbReference type="Proteomes" id="UP000631114">
    <property type="component" value="Unassembled WGS sequence"/>
</dbReference>
<gene>
    <name evidence="2" type="ORF">IFM89_037504</name>
</gene>
<feature type="repeat" description="ANK" evidence="1">
    <location>
        <begin position="124"/>
        <end position="145"/>
    </location>
</feature>
<dbReference type="PANTHER" id="PTHR24121:SF22">
    <property type="entry name" value="PROTEIN ACCELERATED CELL DEATH 6-LIKE"/>
    <property type="match status" value="1"/>
</dbReference>
<keyword evidence="1" id="KW-0040">ANK repeat</keyword>
<feature type="repeat" description="ANK" evidence="1">
    <location>
        <begin position="67"/>
        <end position="99"/>
    </location>
</feature>
<organism evidence="2 3">
    <name type="scientific">Coptis chinensis</name>
    <dbReference type="NCBI Taxonomy" id="261450"/>
    <lineage>
        <taxon>Eukaryota</taxon>
        <taxon>Viridiplantae</taxon>
        <taxon>Streptophyta</taxon>
        <taxon>Embryophyta</taxon>
        <taxon>Tracheophyta</taxon>
        <taxon>Spermatophyta</taxon>
        <taxon>Magnoliopsida</taxon>
        <taxon>Ranunculales</taxon>
        <taxon>Ranunculaceae</taxon>
        <taxon>Coptidoideae</taxon>
        <taxon>Coptis</taxon>
    </lineage>
</organism>
<feature type="repeat" description="ANK" evidence="1">
    <location>
        <begin position="227"/>
        <end position="250"/>
    </location>
</feature>
<feature type="repeat" description="ANK" evidence="1">
    <location>
        <begin position="194"/>
        <end position="215"/>
    </location>
</feature>
<sequence length="419" mass="46987">MDFELYRCIQTGDIAKLKEIVSEDLLLRETTCRGNTAIHVAVQYRRKDFVEVIYNKCPSLLLHQNMKGETALHTAVTAASVAIVEFLINCDGAPDVVDEQQKDYETGEVDKYPKHLLLGMVNKEMDTALHIAARNGLSEIVKILIHEDVHKKLLRMANKEMDTALHEAVQNHHANVVKLLTAADPMHEYGANKSGKTPLYLAVEKGYCDVTRLILATCLCSAHGGPSGRTALHAAVIRNDSDITKMLLDKKPGLVKDVDEKGWTPLHYAVANDSVYIISRLLHLNRSIGYLAAKDGTTALHIASRKGNLAIMVNISQYCPDVWELPDNSGKNILHIAVEFEQQHVIKRIFRTPHTVESLINEQDNDGNTPFHLAAYKSLNVEDFINDNRVNKMVRNKENSTALEILEKKKVSIFTKYYS</sequence>
<dbReference type="PROSITE" id="PS50088">
    <property type="entry name" value="ANK_REPEAT"/>
    <property type="match status" value="4"/>
</dbReference>
<comment type="caution">
    <text evidence="2">The sequence shown here is derived from an EMBL/GenBank/DDBJ whole genome shotgun (WGS) entry which is preliminary data.</text>
</comment>
<dbReference type="Gene3D" id="1.25.40.20">
    <property type="entry name" value="Ankyrin repeat-containing domain"/>
    <property type="match status" value="3"/>
</dbReference>
<accession>A0A835IVM3</accession>
<dbReference type="InterPro" id="IPR002110">
    <property type="entry name" value="Ankyrin_rpt"/>
</dbReference>
<reference evidence="2 3" key="1">
    <citation type="submission" date="2020-10" db="EMBL/GenBank/DDBJ databases">
        <title>The Coptis chinensis genome and diversification of protoberbering-type alkaloids.</title>
        <authorList>
            <person name="Wang B."/>
            <person name="Shu S."/>
            <person name="Song C."/>
            <person name="Liu Y."/>
        </authorList>
    </citation>
    <scope>NUCLEOTIDE SEQUENCE [LARGE SCALE GENOMIC DNA]</scope>
    <source>
        <strain evidence="2">HL-2020</strain>
        <tissue evidence="2">Leaf</tissue>
    </source>
</reference>
<proteinExistence type="predicted"/>
<evidence type="ECO:0000313" key="3">
    <source>
        <dbReference type="Proteomes" id="UP000631114"/>
    </source>
</evidence>
<dbReference type="AlphaFoldDB" id="A0A835IVM3"/>
<protein>
    <submittedName>
        <fullName evidence="2">Uncharacterized protein</fullName>
    </submittedName>
</protein>
<evidence type="ECO:0000313" key="2">
    <source>
        <dbReference type="EMBL" id="KAF9623102.1"/>
    </source>
</evidence>
<dbReference type="InterPro" id="IPR036770">
    <property type="entry name" value="Ankyrin_rpt-contain_sf"/>
</dbReference>
<name>A0A835IVM3_9MAGN</name>
<dbReference type="OrthoDB" id="303876at2759"/>
<dbReference type="SMART" id="SM00248">
    <property type="entry name" value="ANK"/>
    <property type="match status" value="10"/>
</dbReference>
<dbReference type="PROSITE" id="PS50297">
    <property type="entry name" value="ANK_REP_REGION"/>
    <property type="match status" value="4"/>
</dbReference>